<dbReference type="GO" id="GO:0005886">
    <property type="term" value="C:plasma membrane"/>
    <property type="evidence" value="ECO:0007669"/>
    <property type="project" value="UniProtKB-SubCell"/>
</dbReference>
<evidence type="ECO:0000256" key="1">
    <source>
        <dbReference type="ARBA" id="ARBA00004413"/>
    </source>
</evidence>
<keyword evidence="5" id="KW-0547">Nucleotide-binding</keyword>
<proteinExistence type="inferred from homology"/>
<dbReference type="GO" id="GO:0005737">
    <property type="term" value="C:cytoplasm"/>
    <property type="evidence" value="ECO:0007669"/>
    <property type="project" value="UniProtKB-ARBA"/>
</dbReference>
<dbReference type="InterPro" id="IPR013822">
    <property type="entry name" value="Signal_recog_particl_SRP54_hlx"/>
</dbReference>
<dbReference type="InterPro" id="IPR036225">
    <property type="entry name" value="SRP/SRP_N"/>
</dbReference>
<keyword evidence="8" id="KW-0472">Membrane</keyword>
<keyword evidence="3" id="KW-1003">Cell membrane</keyword>
<evidence type="ECO:0000256" key="9">
    <source>
        <dbReference type="ARBA" id="ARBA00023170"/>
    </source>
</evidence>
<protein>
    <submittedName>
        <fullName evidence="11">Unannotated protein</fullName>
    </submittedName>
</protein>
<keyword evidence="4" id="KW-0963">Cytoplasm</keyword>
<feature type="domain" description="SRP54-type proteins GTP-binding" evidence="10">
    <location>
        <begin position="231"/>
        <end position="244"/>
    </location>
</feature>
<dbReference type="GO" id="GO:0003924">
    <property type="term" value="F:GTPase activity"/>
    <property type="evidence" value="ECO:0007669"/>
    <property type="project" value="TreeGrafter"/>
</dbReference>
<name>A0A6J6HKX9_9ZZZZ</name>
<dbReference type="PANTHER" id="PTHR43134:SF1">
    <property type="entry name" value="SIGNAL RECOGNITION PARTICLE RECEPTOR SUBUNIT ALPHA"/>
    <property type="match status" value="1"/>
</dbReference>
<dbReference type="CDD" id="cd17874">
    <property type="entry name" value="FtsY"/>
    <property type="match status" value="1"/>
</dbReference>
<evidence type="ECO:0000256" key="6">
    <source>
        <dbReference type="ARBA" id="ARBA00022801"/>
    </source>
</evidence>
<evidence type="ECO:0000259" key="10">
    <source>
        <dbReference type="PROSITE" id="PS00300"/>
    </source>
</evidence>
<keyword evidence="7" id="KW-0342">GTP-binding</keyword>
<dbReference type="SUPFAM" id="SSF52540">
    <property type="entry name" value="P-loop containing nucleoside triphosphate hydrolases"/>
    <property type="match status" value="1"/>
</dbReference>
<dbReference type="GO" id="GO:0005047">
    <property type="term" value="F:signal recognition particle binding"/>
    <property type="evidence" value="ECO:0007669"/>
    <property type="project" value="TreeGrafter"/>
</dbReference>
<dbReference type="GO" id="GO:0005525">
    <property type="term" value="F:GTP binding"/>
    <property type="evidence" value="ECO:0007669"/>
    <property type="project" value="UniProtKB-KW"/>
</dbReference>
<dbReference type="HAMAP" id="MF_00920">
    <property type="entry name" value="FtsY"/>
    <property type="match status" value="1"/>
</dbReference>
<dbReference type="EMBL" id="CAEZUP010000053">
    <property type="protein sequence ID" value="CAB4613616.1"/>
    <property type="molecule type" value="Genomic_DNA"/>
</dbReference>
<dbReference type="InterPro" id="IPR027417">
    <property type="entry name" value="P-loop_NTPase"/>
</dbReference>
<dbReference type="Gene3D" id="3.40.50.300">
    <property type="entry name" value="P-loop containing nucleotide triphosphate hydrolases"/>
    <property type="match status" value="1"/>
</dbReference>
<dbReference type="InterPro" id="IPR042101">
    <property type="entry name" value="SRP54_N_sf"/>
</dbReference>
<accession>A0A6J6HKX9</accession>
<dbReference type="InterPro" id="IPR003593">
    <property type="entry name" value="AAA+_ATPase"/>
</dbReference>
<organism evidence="11">
    <name type="scientific">freshwater metagenome</name>
    <dbReference type="NCBI Taxonomy" id="449393"/>
    <lineage>
        <taxon>unclassified sequences</taxon>
        <taxon>metagenomes</taxon>
        <taxon>ecological metagenomes</taxon>
    </lineage>
</organism>
<sequence>MADVGVGAAQDLLEHLRTRVKADGLSTGDELLEALKGELKERLSGFDRTLVYSPEPGPSVWLFVGVNGVGKTTTIGKLGAREQAEGHSVLMAAGDTFRAAAAEQLGMWADRSGAVLIRGNEGGDPSAVIFDGVEAASARGIDLVLADTAGRLHTKVNLMDELRKVRRVADKGDGTVTEVLLVLDATTGQNGLIQARQFTEAVELTGVVLTKLDGSAKGGIVIAIHEQLGIPVKLVGLGEGIDDLVAFDPDEFVEALFS</sequence>
<dbReference type="PANTHER" id="PTHR43134">
    <property type="entry name" value="SIGNAL RECOGNITION PARTICLE RECEPTOR SUBUNIT ALPHA"/>
    <property type="match status" value="1"/>
</dbReference>
<evidence type="ECO:0000256" key="5">
    <source>
        <dbReference type="ARBA" id="ARBA00022741"/>
    </source>
</evidence>
<dbReference type="InterPro" id="IPR000897">
    <property type="entry name" value="SRP54_GTPase_dom"/>
</dbReference>
<dbReference type="AlphaFoldDB" id="A0A6J6HKX9"/>
<dbReference type="NCBIfam" id="TIGR00064">
    <property type="entry name" value="ftsY"/>
    <property type="match status" value="1"/>
</dbReference>
<keyword evidence="9" id="KW-0675">Receptor</keyword>
<dbReference type="Gene3D" id="1.20.120.140">
    <property type="entry name" value="Signal recognition particle SRP54, nucleotide-binding domain"/>
    <property type="match status" value="1"/>
</dbReference>
<dbReference type="Pfam" id="PF00448">
    <property type="entry name" value="SRP54"/>
    <property type="match status" value="1"/>
</dbReference>
<evidence type="ECO:0000256" key="3">
    <source>
        <dbReference type="ARBA" id="ARBA00022475"/>
    </source>
</evidence>
<comment type="subcellular location">
    <subcellularLocation>
        <location evidence="1">Cell membrane</location>
        <topology evidence="1">Peripheral membrane protein</topology>
        <orientation evidence="1">Cytoplasmic side</orientation>
    </subcellularLocation>
</comment>
<comment type="similarity">
    <text evidence="2">Belongs to the GTP-binding SRP family.</text>
</comment>
<evidence type="ECO:0000256" key="2">
    <source>
        <dbReference type="ARBA" id="ARBA00008531"/>
    </source>
</evidence>
<dbReference type="InterPro" id="IPR004390">
    <property type="entry name" value="SR_rcpt_FtsY"/>
</dbReference>
<dbReference type="SMART" id="SM00962">
    <property type="entry name" value="SRP54"/>
    <property type="match status" value="1"/>
</dbReference>
<dbReference type="GO" id="GO:0006614">
    <property type="term" value="P:SRP-dependent cotranslational protein targeting to membrane"/>
    <property type="evidence" value="ECO:0007669"/>
    <property type="project" value="InterPro"/>
</dbReference>
<evidence type="ECO:0000256" key="8">
    <source>
        <dbReference type="ARBA" id="ARBA00023136"/>
    </source>
</evidence>
<evidence type="ECO:0000313" key="11">
    <source>
        <dbReference type="EMBL" id="CAB4613616.1"/>
    </source>
</evidence>
<keyword evidence="6" id="KW-0378">Hydrolase</keyword>
<dbReference type="Pfam" id="PF02881">
    <property type="entry name" value="SRP54_N"/>
    <property type="match status" value="1"/>
</dbReference>
<dbReference type="SUPFAM" id="SSF47364">
    <property type="entry name" value="Domain of the SRP/SRP receptor G-proteins"/>
    <property type="match status" value="1"/>
</dbReference>
<evidence type="ECO:0000256" key="7">
    <source>
        <dbReference type="ARBA" id="ARBA00023134"/>
    </source>
</evidence>
<dbReference type="PROSITE" id="PS00300">
    <property type="entry name" value="SRP54"/>
    <property type="match status" value="1"/>
</dbReference>
<dbReference type="SMART" id="SM00382">
    <property type="entry name" value="AAA"/>
    <property type="match status" value="1"/>
</dbReference>
<dbReference type="FunFam" id="3.40.50.300:FF:000053">
    <property type="entry name" value="Signal recognition particle receptor FtsY"/>
    <property type="match status" value="1"/>
</dbReference>
<reference evidence="11" key="1">
    <citation type="submission" date="2020-05" db="EMBL/GenBank/DDBJ databases">
        <authorList>
            <person name="Chiriac C."/>
            <person name="Salcher M."/>
            <person name="Ghai R."/>
            <person name="Kavagutti S V."/>
        </authorList>
    </citation>
    <scope>NUCLEOTIDE SEQUENCE</scope>
</reference>
<gene>
    <name evidence="11" type="ORF">UFOPK1835_01252</name>
</gene>
<evidence type="ECO:0000256" key="4">
    <source>
        <dbReference type="ARBA" id="ARBA00022490"/>
    </source>
</evidence>